<name>A0AAD6ZK42_9AGAR</name>
<organism evidence="1 2">
    <name type="scientific">Mycena albidolilacea</name>
    <dbReference type="NCBI Taxonomy" id="1033008"/>
    <lineage>
        <taxon>Eukaryota</taxon>
        <taxon>Fungi</taxon>
        <taxon>Dikarya</taxon>
        <taxon>Basidiomycota</taxon>
        <taxon>Agaricomycotina</taxon>
        <taxon>Agaricomycetes</taxon>
        <taxon>Agaricomycetidae</taxon>
        <taxon>Agaricales</taxon>
        <taxon>Marasmiineae</taxon>
        <taxon>Mycenaceae</taxon>
        <taxon>Mycena</taxon>
    </lineage>
</organism>
<sequence>MSRCSAATTSIEQRCSARLFSSTSLASSASCISRLTTSLTINSRNQYVHENHPLGLLISAPLLSNASPWLEPITVTVTASPVHYPSHRPFGLHSLPSLSIPLPSGIGTGSAGNTAQLTDLLRQLGGLQTLLTSVTNTVGTLLGTVTGLVDTLPKNVVGTLLGQTINQLGDAVNNLVIELTKVTDEVESLNNLLSGISSGAASPAQGAQLYERGQSIINQLIPLATRVNRIVNAINGSTTKPNNVAALQETLTDLENKLWTLFSGLSTWSQSPANGPTLIIVYNGNVTFSNIN</sequence>
<evidence type="ECO:0000313" key="2">
    <source>
        <dbReference type="Proteomes" id="UP001218218"/>
    </source>
</evidence>
<dbReference type="Proteomes" id="UP001218218">
    <property type="component" value="Unassembled WGS sequence"/>
</dbReference>
<evidence type="ECO:0000313" key="1">
    <source>
        <dbReference type="EMBL" id="KAJ7326349.1"/>
    </source>
</evidence>
<proteinExistence type="predicted"/>
<comment type="caution">
    <text evidence="1">The sequence shown here is derived from an EMBL/GenBank/DDBJ whole genome shotgun (WGS) entry which is preliminary data.</text>
</comment>
<dbReference type="AlphaFoldDB" id="A0AAD6ZK42"/>
<keyword evidence="2" id="KW-1185">Reference proteome</keyword>
<dbReference type="PROSITE" id="PS51257">
    <property type="entry name" value="PROKAR_LIPOPROTEIN"/>
    <property type="match status" value="1"/>
</dbReference>
<accession>A0AAD6ZK42</accession>
<reference evidence="1" key="1">
    <citation type="submission" date="2023-03" db="EMBL/GenBank/DDBJ databases">
        <title>Massive genome expansion in bonnet fungi (Mycena s.s.) driven by repeated elements and novel gene families across ecological guilds.</title>
        <authorList>
            <consortium name="Lawrence Berkeley National Laboratory"/>
            <person name="Harder C.B."/>
            <person name="Miyauchi S."/>
            <person name="Viragh M."/>
            <person name="Kuo A."/>
            <person name="Thoen E."/>
            <person name="Andreopoulos B."/>
            <person name="Lu D."/>
            <person name="Skrede I."/>
            <person name="Drula E."/>
            <person name="Henrissat B."/>
            <person name="Morin E."/>
            <person name="Kohler A."/>
            <person name="Barry K."/>
            <person name="LaButti K."/>
            <person name="Morin E."/>
            <person name="Salamov A."/>
            <person name="Lipzen A."/>
            <person name="Mereny Z."/>
            <person name="Hegedus B."/>
            <person name="Baldrian P."/>
            <person name="Stursova M."/>
            <person name="Weitz H."/>
            <person name="Taylor A."/>
            <person name="Grigoriev I.V."/>
            <person name="Nagy L.G."/>
            <person name="Martin F."/>
            <person name="Kauserud H."/>
        </authorList>
    </citation>
    <scope>NUCLEOTIDE SEQUENCE</scope>
    <source>
        <strain evidence="1">CBHHK002</strain>
    </source>
</reference>
<protein>
    <submittedName>
        <fullName evidence="1">Uncharacterized protein</fullName>
    </submittedName>
</protein>
<dbReference type="EMBL" id="JARIHO010000042">
    <property type="protein sequence ID" value="KAJ7326349.1"/>
    <property type="molecule type" value="Genomic_DNA"/>
</dbReference>
<gene>
    <name evidence="1" type="ORF">DFH08DRAFT_337698</name>
</gene>